<dbReference type="EMBL" id="AGNK02003159">
    <property type="status" value="NOT_ANNOTATED_CDS"/>
    <property type="molecule type" value="Genomic_DNA"/>
</dbReference>
<reference evidence="3" key="1">
    <citation type="journal article" date="2012" name="Nat. Biotechnol.">
        <title>Reference genome sequence of the model plant Setaria.</title>
        <authorList>
            <person name="Bennetzen J.L."/>
            <person name="Schmutz J."/>
            <person name="Wang H."/>
            <person name="Percifield R."/>
            <person name="Hawkins J."/>
            <person name="Pontaroli A.C."/>
            <person name="Estep M."/>
            <person name="Feng L."/>
            <person name="Vaughn J.N."/>
            <person name="Grimwood J."/>
            <person name="Jenkins J."/>
            <person name="Barry K."/>
            <person name="Lindquist E."/>
            <person name="Hellsten U."/>
            <person name="Deshpande S."/>
            <person name="Wang X."/>
            <person name="Wu X."/>
            <person name="Mitros T."/>
            <person name="Triplett J."/>
            <person name="Yang X."/>
            <person name="Ye C.Y."/>
            <person name="Mauro-Herrera M."/>
            <person name="Wang L."/>
            <person name="Li P."/>
            <person name="Sharma M."/>
            <person name="Sharma R."/>
            <person name="Ronald P.C."/>
            <person name="Panaud O."/>
            <person name="Kellogg E.A."/>
            <person name="Brutnell T.P."/>
            <person name="Doust A.N."/>
            <person name="Tuskan G.A."/>
            <person name="Rokhsar D."/>
            <person name="Devos K.M."/>
        </authorList>
    </citation>
    <scope>NUCLEOTIDE SEQUENCE [LARGE SCALE GENOMIC DNA]</scope>
    <source>
        <strain evidence="3">cv. Yugu1</strain>
    </source>
</reference>
<dbReference type="InterPro" id="IPR055302">
    <property type="entry name" value="F-box_dom-containing"/>
</dbReference>
<dbReference type="Gene3D" id="1.20.1280.50">
    <property type="match status" value="1"/>
</dbReference>
<dbReference type="Gramene" id="KQL05741">
    <property type="protein sequence ID" value="KQL05741"/>
    <property type="gene ID" value="SETIT_003828mg"/>
</dbReference>
<dbReference type="InterPro" id="IPR053781">
    <property type="entry name" value="F-box_AtFBL13-like"/>
</dbReference>
<dbReference type="HOGENOM" id="CLU_023151_4_2_1"/>
<dbReference type="InParanoid" id="K3XPK1"/>
<accession>K3XPK1</accession>
<reference evidence="2" key="2">
    <citation type="submission" date="2018-08" db="UniProtKB">
        <authorList>
            <consortium name="EnsemblPlants"/>
        </authorList>
    </citation>
    <scope>IDENTIFICATION</scope>
    <source>
        <strain evidence="2">Yugu1</strain>
    </source>
</reference>
<proteinExistence type="predicted"/>
<dbReference type="Proteomes" id="UP000004995">
    <property type="component" value="Unassembled WGS sequence"/>
</dbReference>
<keyword evidence="3" id="KW-1185">Reference proteome</keyword>
<protein>
    <recommendedName>
        <fullName evidence="1">F-box domain-containing protein</fullName>
    </recommendedName>
</protein>
<evidence type="ECO:0000313" key="2">
    <source>
        <dbReference type="EnsemblPlants" id="KQL05741"/>
    </source>
</evidence>
<dbReference type="FunCoup" id="K3XPK1">
    <property type="interactions" value="2"/>
</dbReference>
<dbReference type="eggNOG" id="ENOG502R430">
    <property type="taxonomic scope" value="Eukaryota"/>
</dbReference>
<name>K3XPK1_SETIT</name>
<dbReference type="PANTHER" id="PTHR32141">
    <property type="match status" value="1"/>
</dbReference>
<gene>
    <name evidence="2" type="primary">LOC101753972</name>
</gene>
<dbReference type="InterPro" id="IPR055411">
    <property type="entry name" value="LRR_FXL15/At3g58940/PEG3-like"/>
</dbReference>
<feature type="domain" description="F-box" evidence="1">
    <location>
        <begin position="58"/>
        <end position="105"/>
    </location>
</feature>
<organism evidence="2 3">
    <name type="scientific">Setaria italica</name>
    <name type="common">Foxtail millet</name>
    <name type="synonym">Panicum italicum</name>
    <dbReference type="NCBI Taxonomy" id="4555"/>
    <lineage>
        <taxon>Eukaryota</taxon>
        <taxon>Viridiplantae</taxon>
        <taxon>Streptophyta</taxon>
        <taxon>Embryophyta</taxon>
        <taxon>Tracheophyta</taxon>
        <taxon>Spermatophyta</taxon>
        <taxon>Magnoliopsida</taxon>
        <taxon>Liliopsida</taxon>
        <taxon>Poales</taxon>
        <taxon>Poaceae</taxon>
        <taxon>PACMAD clade</taxon>
        <taxon>Panicoideae</taxon>
        <taxon>Panicodae</taxon>
        <taxon>Paniceae</taxon>
        <taxon>Cenchrinae</taxon>
        <taxon>Setaria</taxon>
    </lineage>
</organism>
<sequence>THGSSTQFAQPVSLSACVTPARGPATMSIPSGLKRFLSCFPARSSSVTGATVSDPDGEDIISGLPDDVLSSIVSLLPINDAARTAALSSRWRDLWASNPLVLDDIDLLLNNPSHVGAVTSTVSHAITAHPGPFRSVKLTCYFSDADESTLHHWIRVLAAKGVTELVLNNIPWAGLDLLPCAILECRSLQRLRISEWRFPDTSGAAAVLRQGVAALPRLRELVLRRSIIQEQDLDRVLASSPKLKNLVFVLSRGAPAQVRLSSRSLWCVVFWQSVVEELAVVAAPLLERIILRTSSSPCGINGKDGSCMRIKISSASVLQALGYLNPNYHELQIGDTVVKVVPDAVVPSVKILALSIQFGVPNKARMMSCFLRCFPNIETMHIQSIPDRGATSKNGNSDFWNEIDSVKCIKESINKVVIHGFRWENCEIEFLKSILEGGNVLQKIYILQDKNVTVSEGAINGTLSLLASLKKKGVIALMILAGQDGIWSYEMASDVSRNDPFDCQS</sequence>
<dbReference type="InterPro" id="IPR001810">
    <property type="entry name" value="F-box_dom"/>
</dbReference>
<dbReference type="SUPFAM" id="SSF81383">
    <property type="entry name" value="F-box domain"/>
    <property type="match status" value="1"/>
</dbReference>
<dbReference type="InterPro" id="IPR006566">
    <property type="entry name" value="FBD"/>
</dbReference>
<dbReference type="PANTHER" id="PTHR32141:SF83">
    <property type="entry name" value="OS01G0596700 PROTEIN"/>
    <property type="match status" value="1"/>
</dbReference>
<dbReference type="AlphaFoldDB" id="K3XPK1"/>
<dbReference type="InterPro" id="IPR032675">
    <property type="entry name" value="LRR_dom_sf"/>
</dbReference>
<dbReference type="SUPFAM" id="SSF52047">
    <property type="entry name" value="RNI-like"/>
    <property type="match status" value="1"/>
</dbReference>
<dbReference type="OMA" id="SAMNMIT"/>
<dbReference type="Pfam" id="PF00646">
    <property type="entry name" value="F-box"/>
    <property type="match status" value="1"/>
</dbReference>
<dbReference type="InterPro" id="IPR036047">
    <property type="entry name" value="F-box-like_dom_sf"/>
</dbReference>
<evidence type="ECO:0000313" key="3">
    <source>
        <dbReference type="Proteomes" id="UP000004995"/>
    </source>
</evidence>
<evidence type="ECO:0000259" key="1">
    <source>
        <dbReference type="PROSITE" id="PS50181"/>
    </source>
</evidence>
<dbReference type="SMART" id="SM00256">
    <property type="entry name" value="FBOX"/>
    <property type="match status" value="1"/>
</dbReference>
<dbReference type="Gene3D" id="3.80.10.10">
    <property type="entry name" value="Ribonuclease Inhibitor"/>
    <property type="match status" value="1"/>
</dbReference>
<dbReference type="Pfam" id="PF24758">
    <property type="entry name" value="LRR_At5g56370"/>
    <property type="match status" value="1"/>
</dbReference>
<dbReference type="EnsemblPlants" id="KQL05741">
    <property type="protein sequence ID" value="KQL05741"/>
    <property type="gene ID" value="SETIT_003828mg"/>
</dbReference>
<dbReference type="Pfam" id="PF08387">
    <property type="entry name" value="FBD"/>
    <property type="match status" value="1"/>
</dbReference>
<dbReference type="PROSITE" id="PS50181">
    <property type="entry name" value="FBOX"/>
    <property type="match status" value="1"/>
</dbReference>
<dbReference type="CDD" id="cd22160">
    <property type="entry name" value="F-box_AtFBL13-like"/>
    <property type="match status" value="1"/>
</dbReference>